<reference evidence="2 3" key="1">
    <citation type="submission" date="2019-02" db="EMBL/GenBank/DDBJ databases">
        <title>Genome sequencing of the rare red list fungi Antrodiella citrinella (Flaviporus citrinellus).</title>
        <authorList>
            <person name="Buettner E."/>
            <person name="Kellner H."/>
        </authorList>
    </citation>
    <scope>NUCLEOTIDE SEQUENCE [LARGE SCALE GENOMIC DNA]</scope>
    <source>
        <strain evidence="2 3">DSM 108506</strain>
    </source>
</reference>
<feature type="region of interest" description="Disordered" evidence="1">
    <location>
        <begin position="1"/>
        <end position="75"/>
    </location>
</feature>
<evidence type="ECO:0000313" key="3">
    <source>
        <dbReference type="Proteomes" id="UP000308730"/>
    </source>
</evidence>
<dbReference type="EMBL" id="SGPM01000079">
    <property type="protein sequence ID" value="THH30489.1"/>
    <property type="molecule type" value="Genomic_DNA"/>
</dbReference>
<feature type="compositionally biased region" description="Basic and acidic residues" evidence="1">
    <location>
        <begin position="1"/>
        <end position="16"/>
    </location>
</feature>
<dbReference type="AlphaFoldDB" id="A0A4S4MVX5"/>
<organism evidence="2 3">
    <name type="scientific">Antrodiella citrinella</name>
    <dbReference type="NCBI Taxonomy" id="2447956"/>
    <lineage>
        <taxon>Eukaryota</taxon>
        <taxon>Fungi</taxon>
        <taxon>Dikarya</taxon>
        <taxon>Basidiomycota</taxon>
        <taxon>Agaricomycotina</taxon>
        <taxon>Agaricomycetes</taxon>
        <taxon>Polyporales</taxon>
        <taxon>Steccherinaceae</taxon>
        <taxon>Antrodiella</taxon>
    </lineage>
</organism>
<dbReference type="Proteomes" id="UP000308730">
    <property type="component" value="Unassembled WGS sequence"/>
</dbReference>
<accession>A0A4S4MVX5</accession>
<protein>
    <submittedName>
        <fullName evidence="2">Uncharacterized protein</fullName>
    </submittedName>
</protein>
<feature type="region of interest" description="Disordered" evidence="1">
    <location>
        <begin position="88"/>
        <end position="108"/>
    </location>
</feature>
<sequence length="137" mass="14873">MSDSQPPEKRKRDQTKYFESLKSLKPNAHILKPTTKSSSKSAASSTASSVAPPSLSAPIRPRAASVRTEDEDDAELNKTADEIIEIGSDDDAMEVDPEKTTTRGRQPTVGKRAYLRLLGSGCGGAPSIRRFTHNINF</sequence>
<feature type="compositionally biased region" description="Low complexity" evidence="1">
    <location>
        <begin position="32"/>
        <end position="57"/>
    </location>
</feature>
<gene>
    <name evidence="2" type="ORF">EUX98_g3689</name>
</gene>
<proteinExistence type="predicted"/>
<keyword evidence="3" id="KW-1185">Reference proteome</keyword>
<comment type="caution">
    <text evidence="2">The sequence shown here is derived from an EMBL/GenBank/DDBJ whole genome shotgun (WGS) entry which is preliminary data.</text>
</comment>
<evidence type="ECO:0000256" key="1">
    <source>
        <dbReference type="SAM" id="MobiDB-lite"/>
    </source>
</evidence>
<evidence type="ECO:0000313" key="2">
    <source>
        <dbReference type="EMBL" id="THH30489.1"/>
    </source>
</evidence>
<name>A0A4S4MVX5_9APHY</name>